<sequence>MTRNQTSGNHATREKVLDVAAVLFSENGYASTPLSLIASKLEFTKAALYYHFKSKADILTGILDPLLDAIDELLHDTPERFPDAQKRWEFMVEYSELLLSNTRAVEVLAIGGSHAWMPADILGRIEWHRTRTMELAMIPGMSDEEQVRAELLMDVMQREIVFGKNRTVVNGMTHKRRREVVYDFIRDSLEQ</sequence>
<dbReference type="EMBL" id="BAABLK010000092">
    <property type="protein sequence ID" value="GAA5228957.1"/>
    <property type="molecule type" value="Genomic_DNA"/>
</dbReference>
<feature type="DNA-binding region" description="H-T-H motif" evidence="4">
    <location>
        <begin position="33"/>
        <end position="52"/>
    </location>
</feature>
<dbReference type="InterPro" id="IPR050109">
    <property type="entry name" value="HTH-type_TetR-like_transc_reg"/>
</dbReference>
<dbReference type="PRINTS" id="PR00455">
    <property type="entry name" value="HTHTETR"/>
</dbReference>
<dbReference type="Pfam" id="PF00440">
    <property type="entry name" value="TetR_N"/>
    <property type="match status" value="1"/>
</dbReference>
<feature type="domain" description="HTH tetR-type" evidence="5">
    <location>
        <begin position="10"/>
        <end position="70"/>
    </location>
</feature>
<keyword evidence="3" id="KW-0804">Transcription</keyword>
<organism evidence="6 7">
    <name type="scientific">Paeniglutamicibacter antarcticus</name>
    <dbReference type="NCBI Taxonomy" id="494023"/>
    <lineage>
        <taxon>Bacteria</taxon>
        <taxon>Bacillati</taxon>
        <taxon>Actinomycetota</taxon>
        <taxon>Actinomycetes</taxon>
        <taxon>Micrococcales</taxon>
        <taxon>Micrococcaceae</taxon>
        <taxon>Paeniglutamicibacter</taxon>
    </lineage>
</organism>
<proteinExistence type="predicted"/>
<evidence type="ECO:0000256" key="2">
    <source>
        <dbReference type="ARBA" id="ARBA00023125"/>
    </source>
</evidence>
<protein>
    <recommendedName>
        <fullName evidence="5">HTH tetR-type domain-containing protein</fullName>
    </recommendedName>
</protein>
<evidence type="ECO:0000256" key="4">
    <source>
        <dbReference type="PROSITE-ProRule" id="PRU00335"/>
    </source>
</evidence>
<dbReference type="PROSITE" id="PS50977">
    <property type="entry name" value="HTH_TETR_2"/>
    <property type="match status" value="1"/>
</dbReference>
<dbReference type="Proteomes" id="UP001501257">
    <property type="component" value="Unassembled WGS sequence"/>
</dbReference>
<keyword evidence="1" id="KW-0805">Transcription regulation</keyword>
<dbReference type="InterPro" id="IPR009057">
    <property type="entry name" value="Homeodomain-like_sf"/>
</dbReference>
<comment type="caution">
    <text evidence="6">The sequence shown here is derived from an EMBL/GenBank/DDBJ whole genome shotgun (WGS) entry which is preliminary data.</text>
</comment>
<dbReference type="PANTHER" id="PTHR30055">
    <property type="entry name" value="HTH-TYPE TRANSCRIPTIONAL REGULATOR RUTR"/>
    <property type="match status" value="1"/>
</dbReference>
<name>A0ABP9TTD9_9MICC</name>
<evidence type="ECO:0000313" key="6">
    <source>
        <dbReference type="EMBL" id="GAA5228957.1"/>
    </source>
</evidence>
<gene>
    <name evidence="6" type="ORF">GCM10025778_34960</name>
</gene>
<dbReference type="SUPFAM" id="SSF46689">
    <property type="entry name" value="Homeodomain-like"/>
    <property type="match status" value="1"/>
</dbReference>
<evidence type="ECO:0000259" key="5">
    <source>
        <dbReference type="PROSITE" id="PS50977"/>
    </source>
</evidence>
<keyword evidence="2 4" id="KW-0238">DNA-binding</keyword>
<keyword evidence="7" id="KW-1185">Reference proteome</keyword>
<dbReference type="Gene3D" id="1.10.357.10">
    <property type="entry name" value="Tetracycline Repressor, domain 2"/>
    <property type="match status" value="1"/>
</dbReference>
<reference evidence="7" key="1">
    <citation type="journal article" date="2019" name="Int. J. Syst. Evol. Microbiol.">
        <title>The Global Catalogue of Microorganisms (GCM) 10K type strain sequencing project: providing services to taxonomists for standard genome sequencing and annotation.</title>
        <authorList>
            <consortium name="The Broad Institute Genomics Platform"/>
            <consortium name="The Broad Institute Genome Sequencing Center for Infectious Disease"/>
            <person name="Wu L."/>
            <person name="Ma J."/>
        </authorList>
    </citation>
    <scope>NUCLEOTIDE SEQUENCE [LARGE SCALE GENOMIC DNA]</scope>
    <source>
        <strain evidence="7">JCM 18952</strain>
    </source>
</reference>
<dbReference type="PANTHER" id="PTHR30055:SF234">
    <property type="entry name" value="HTH-TYPE TRANSCRIPTIONAL REGULATOR BETI"/>
    <property type="match status" value="1"/>
</dbReference>
<evidence type="ECO:0000256" key="1">
    <source>
        <dbReference type="ARBA" id="ARBA00023015"/>
    </source>
</evidence>
<dbReference type="InterPro" id="IPR001647">
    <property type="entry name" value="HTH_TetR"/>
</dbReference>
<accession>A0ABP9TTD9</accession>
<evidence type="ECO:0000256" key="3">
    <source>
        <dbReference type="ARBA" id="ARBA00023163"/>
    </source>
</evidence>
<evidence type="ECO:0000313" key="7">
    <source>
        <dbReference type="Proteomes" id="UP001501257"/>
    </source>
</evidence>
<dbReference type="RefSeq" id="WP_210101460.1">
    <property type="nucleotide sequence ID" value="NZ_BAABLK010000092.1"/>
</dbReference>